<dbReference type="CDD" id="cd04186">
    <property type="entry name" value="GT_2_like_c"/>
    <property type="match status" value="1"/>
</dbReference>
<dbReference type="RefSeq" id="WP_259861796.1">
    <property type="nucleotide sequence ID" value="NZ_BAAAST010000021.1"/>
</dbReference>
<organism evidence="3 4">
    <name type="scientific">Dactylosporangium fulvum</name>
    <dbReference type="NCBI Taxonomy" id="53359"/>
    <lineage>
        <taxon>Bacteria</taxon>
        <taxon>Bacillati</taxon>
        <taxon>Actinomycetota</taxon>
        <taxon>Actinomycetes</taxon>
        <taxon>Micromonosporales</taxon>
        <taxon>Micromonosporaceae</taxon>
        <taxon>Dactylosporangium</taxon>
    </lineage>
</organism>
<gene>
    <name evidence="3" type="ORF">Dfulv_06930</name>
</gene>
<accession>A0ABY5W7D0</accession>
<evidence type="ECO:0000313" key="3">
    <source>
        <dbReference type="EMBL" id="UWP83981.1"/>
    </source>
</evidence>
<dbReference type="PANTHER" id="PTHR43179:SF7">
    <property type="entry name" value="RHAMNOSYLTRANSFERASE WBBL"/>
    <property type="match status" value="1"/>
</dbReference>
<dbReference type="SUPFAM" id="SSF53448">
    <property type="entry name" value="Nucleotide-diphospho-sugar transferases"/>
    <property type="match status" value="1"/>
</dbReference>
<name>A0ABY5W7D0_9ACTN</name>
<feature type="region of interest" description="Disordered" evidence="1">
    <location>
        <begin position="304"/>
        <end position="333"/>
    </location>
</feature>
<protein>
    <submittedName>
        <fullName evidence="3">Glycosyltransferase family 2 protein</fullName>
    </submittedName>
</protein>
<sequence>MNSRNQDPLVSVVLVSYNTREHTLKNLAALQAGTVVPIEVIVVDNASTDNSAAAIQHAFPEVRVLRQPTNVGFGNAVNLGAAHARGRWILLINPDTEPIGDVIRTLVEFAATHPDHRIYTGRTLRADRTDDGHSVHALPSLWGYLCFATGLSSVFRKSGRFNPDELPALDRAIGGEVPAVSGCLLLIDRPLWEELGGFTPDYFMYSEDIDLSARARQHGAHPVLVPDAQLLHVGGAASSTVNKRIMVLRGKTTYVRLRWPADRAKKARLLLSAGVLLRALAGKGWRDVWRQRATWLAGWPAPAPAVPTVPAQSSPSPVSAAPAPAETVGDRHP</sequence>
<dbReference type="InterPro" id="IPR001173">
    <property type="entry name" value="Glyco_trans_2-like"/>
</dbReference>
<dbReference type="EMBL" id="CP073720">
    <property type="protein sequence ID" value="UWP83981.1"/>
    <property type="molecule type" value="Genomic_DNA"/>
</dbReference>
<dbReference type="InterPro" id="IPR029044">
    <property type="entry name" value="Nucleotide-diphossugar_trans"/>
</dbReference>
<reference evidence="3" key="2">
    <citation type="submission" date="2022-09" db="EMBL/GenBank/DDBJ databases">
        <title>Biosynthetic gene clusters of Dactylosporangioum fulvum.</title>
        <authorList>
            <person name="Caradec T."/>
        </authorList>
    </citation>
    <scope>NUCLEOTIDE SEQUENCE</scope>
    <source>
        <strain evidence="3">NRRL B-16292</strain>
    </source>
</reference>
<feature type="compositionally biased region" description="Low complexity" evidence="1">
    <location>
        <begin position="308"/>
        <end position="325"/>
    </location>
</feature>
<feature type="domain" description="Glycosyltransferase 2-like" evidence="2">
    <location>
        <begin position="11"/>
        <end position="160"/>
    </location>
</feature>
<keyword evidence="4" id="KW-1185">Reference proteome</keyword>
<proteinExistence type="predicted"/>
<dbReference type="Pfam" id="PF00535">
    <property type="entry name" value="Glycos_transf_2"/>
    <property type="match status" value="1"/>
</dbReference>
<evidence type="ECO:0000259" key="2">
    <source>
        <dbReference type="Pfam" id="PF00535"/>
    </source>
</evidence>
<reference evidence="3" key="1">
    <citation type="submission" date="2021-04" db="EMBL/GenBank/DDBJ databases">
        <authorList>
            <person name="Hartkoorn R.C."/>
            <person name="Beaudoing E."/>
            <person name="Hot D."/>
        </authorList>
    </citation>
    <scope>NUCLEOTIDE SEQUENCE</scope>
    <source>
        <strain evidence="3">NRRL B-16292</strain>
    </source>
</reference>
<dbReference type="Proteomes" id="UP001059617">
    <property type="component" value="Chromosome"/>
</dbReference>
<dbReference type="PANTHER" id="PTHR43179">
    <property type="entry name" value="RHAMNOSYLTRANSFERASE WBBL"/>
    <property type="match status" value="1"/>
</dbReference>
<evidence type="ECO:0000313" key="4">
    <source>
        <dbReference type="Proteomes" id="UP001059617"/>
    </source>
</evidence>
<dbReference type="Gene3D" id="3.90.550.10">
    <property type="entry name" value="Spore Coat Polysaccharide Biosynthesis Protein SpsA, Chain A"/>
    <property type="match status" value="1"/>
</dbReference>
<evidence type="ECO:0000256" key="1">
    <source>
        <dbReference type="SAM" id="MobiDB-lite"/>
    </source>
</evidence>